<keyword evidence="4 9" id="KW-0949">S-adenosyl-L-methionine</keyword>
<dbReference type="EMBL" id="JBCHKQ010000002">
    <property type="protein sequence ID" value="MEM5947882.1"/>
    <property type="molecule type" value="Genomic_DNA"/>
</dbReference>
<dbReference type="Pfam" id="PF01938">
    <property type="entry name" value="TRAM"/>
    <property type="match status" value="1"/>
</dbReference>
<dbReference type="InterPro" id="IPR002792">
    <property type="entry name" value="TRAM_dom"/>
</dbReference>
<dbReference type="SFLD" id="SFLDG01061">
    <property type="entry name" value="methylthiotransferase"/>
    <property type="match status" value="1"/>
</dbReference>
<reference evidence="13 14" key="1">
    <citation type="submission" date="2024-03" db="EMBL/GenBank/DDBJ databases">
        <title>Ignisphaera cupida sp. nov., a hyperthermophilic hydrolytic archaeon from a hot spring of Kamchatka, and proposal of Ignisphaeraceae fam. nov.</title>
        <authorList>
            <person name="Podosokorskaya O.A."/>
            <person name="Elcheninov A.G."/>
            <person name="Maltseva A.I."/>
            <person name="Zayulina K.S."/>
            <person name="Novikov A."/>
            <person name="Merkel A.Y."/>
        </authorList>
    </citation>
    <scope>NUCLEOTIDE SEQUENCE [LARGE SCALE GENOMIC DNA]</scope>
    <source>
        <strain evidence="13 14">38H-sp</strain>
    </source>
</reference>
<comment type="similarity">
    <text evidence="9">Belongs to the methylthiotransferase family. MiaB subfamily.</text>
</comment>
<comment type="function">
    <text evidence="1 9">Catalyzes the methylthiolation of N6-(dimethylallyl)adenosine (i(6)A), leading to the formation of 2-methylthio-N6-(dimethylallyl)adenosine (ms(2)i(6)A) at position 37 in tRNAs that read codons beginning with uridine.</text>
</comment>
<keyword evidence="9" id="KW-0819">tRNA processing</keyword>
<evidence type="ECO:0000313" key="14">
    <source>
        <dbReference type="Proteomes" id="UP001466331"/>
    </source>
</evidence>
<feature type="binding site" evidence="9">
    <location>
        <position position="164"/>
    </location>
    <ligand>
        <name>[4Fe-4S] cluster</name>
        <dbReference type="ChEBI" id="CHEBI:49883"/>
        <label>2</label>
        <note>4Fe-4S-S-AdoMet</note>
    </ligand>
</feature>
<dbReference type="InterPro" id="IPR058240">
    <property type="entry name" value="rSAM_sf"/>
</dbReference>
<gene>
    <name evidence="9 13" type="primary">miaB</name>
    <name evidence="13" type="ORF">WKV44_04935</name>
</gene>
<dbReference type="CDD" id="cd01335">
    <property type="entry name" value="Radical_SAM"/>
    <property type="match status" value="1"/>
</dbReference>
<evidence type="ECO:0000259" key="10">
    <source>
        <dbReference type="PROSITE" id="PS50926"/>
    </source>
</evidence>
<evidence type="ECO:0000256" key="2">
    <source>
        <dbReference type="ARBA" id="ARBA00022485"/>
    </source>
</evidence>
<dbReference type="SFLD" id="SFLDG01082">
    <property type="entry name" value="B12-binding_domain_containing"/>
    <property type="match status" value="1"/>
</dbReference>
<dbReference type="Proteomes" id="UP001466331">
    <property type="component" value="Unassembled WGS sequence"/>
</dbReference>
<evidence type="ECO:0000256" key="6">
    <source>
        <dbReference type="ARBA" id="ARBA00023004"/>
    </source>
</evidence>
<dbReference type="PANTHER" id="PTHR43020">
    <property type="entry name" value="CDK5 REGULATORY SUBUNIT-ASSOCIATED PROTEIN 1"/>
    <property type="match status" value="1"/>
</dbReference>
<evidence type="ECO:0000256" key="5">
    <source>
        <dbReference type="ARBA" id="ARBA00022723"/>
    </source>
</evidence>
<evidence type="ECO:0000259" key="11">
    <source>
        <dbReference type="PROSITE" id="PS51449"/>
    </source>
</evidence>
<dbReference type="RefSeq" id="WP_420069329.1">
    <property type="nucleotide sequence ID" value="NZ_JBCHKQ010000002.1"/>
</dbReference>
<feature type="domain" description="TRAM" evidence="10">
    <location>
        <begin position="378"/>
        <end position="440"/>
    </location>
</feature>
<dbReference type="PROSITE" id="PS51918">
    <property type="entry name" value="RADICAL_SAM"/>
    <property type="match status" value="1"/>
</dbReference>
<dbReference type="InterPro" id="IPR038135">
    <property type="entry name" value="Methylthiotransferase_N_sf"/>
</dbReference>
<dbReference type="GO" id="GO:0035597">
    <property type="term" value="F:tRNA-2-methylthio-N(6)-dimethylallyladenosine(37) synthase activity"/>
    <property type="evidence" value="ECO:0007669"/>
    <property type="project" value="UniProtKB-EC"/>
</dbReference>
<feature type="binding site" evidence="9">
    <location>
        <position position="161"/>
    </location>
    <ligand>
        <name>[4Fe-4S] cluster</name>
        <dbReference type="ChEBI" id="CHEBI:49883"/>
        <label>2</label>
        <note>4Fe-4S-S-AdoMet</note>
    </ligand>
</feature>
<keyword evidence="3 9" id="KW-0808">Transferase</keyword>
<dbReference type="Pfam" id="PF00919">
    <property type="entry name" value="UPF0004"/>
    <property type="match status" value="1"/>
</dbReference>
<accession>A0ABU9UCK9</accession>
<keyword evidence="6 9" id="KW-0408">Iron</keyword>
<dbReference type="InterPro" id="IPR006638">
    <property type="entry name" value="Elp3/MiaA/NifB-like_rSAM"/>
</dbReference>
<comment type="cofactor">
    <cofactor evidence="9">
        <name>[4Fe-4S] cluster</name>
        <dbReference type="ChEBI" id="CHEBI:49883"/>
    </cofactor>
    <text evidence="9">Binds 2 [4Fe-4S] clusters. One cluster is coordinated with 3 cysteines and an exchangeable S-adenosyl-L-methionine.</text>
</comment>
<dbReference type="InterPro" id="IPR013848">
    <property type="entry name" value="Methylthiotransferase_N"/>
</dbReference>
<dbReference type="NCBIfam" id="TIGR01574">
    <property type="entry name" value="miaB-methiolase"/>
    <property type="match status" value="1"/>
</dbReference>
<keyword evidence="7 9" id="KW-0411">Iron-sulfur</keyword>
<dbReference type="InterPro" id="IPR020612">
    <property type="entry name" value="Methylthiotransferase_CS"/>
</dbReference>
<dbReference type="Gene3D" id="3.80.30.20">
    <property type="entry name" value="tm_1862 like domain"/>
    <property type="match status" value="1"/>
</dbReference>
<comment type="caution">
    <text evidence="13">The sequence shown here is derived from an EMBL/GenBank/DDBJ whole genome shotgun (WGS) entry which is preliminary data.</text>
</comment>
<feature type="binding site" evidence="9">
    <location>
        <position position="82"/>
    </location>
    <ligand>
        <name>[4Fe-4S] cluster</name>
        <dbReference type="ChEBI" id="CHEBI:49883"/>
        <label>1</label>
    </ligand>
</feature>
<evidence type="ECO:0000259" key="12">
    <source>
        <dbReference type="PROSITE" id="PS51918"/>
    </source>
</evidence>
<dbReference type="Pfam" id="PF04055">
    <property type="entry name" value="Radical_SAM"/>
    <property type="match status" value="1"/>
</dbReference>
<comment type="catalytic activity">
    <reaction evidence="9">
        <text>N(6)-dimethylallyladenosine(37) in tRNA + (sulfur carrier)-SH + AH2 + 2 S-adenosyl-L-methionine = 2-methylsulfanyl-N(6)-dimethylallyladenosine(37) in tRNA + (sulfur carrier)-H + 5'-deoxyadenosine + L-methionine + A + S-adenosyl-L-homocysteine + 2 H(+)</text>
        <dbReference type="Rhea" id="RHEA:37067"/>
        <dbReference type="Rhea" id="RHEA-COMP:10375"/>
        <dbReference type="Rhea" id="RHEA-COMP:10376"/>
        <dbReference type="Rhea" id="RHEA-COMP:14737"/>
        <dbReference type="Rhea" id="RHEA-COMP:14739"/>
        <dbReference type="ChEBI" id="CHEBI:13193"/>
        <dbReference type="ChEBI" id="CHEBI:15378"/>
        <dbReference type="ChEBI" id="CHEBI:17319"/>
        <dbReference type="ChEBI" id="CHEBI:17499"/>
        <dbReference type="ChEBI" id="CHEBI:29917"/>
        <dbReference type="ChEBI" id="CHEBI:57844"/>
        <dbReference type="ChEBI" id="CHEBI:57856"/>
        <dbReference type="ChEBI" id="CHEBI:59789"/>
        <dbReference type="ChEBI" id="CHEBI:64428"/>
        <dbReference type="ChEBI" id="CHEBI:74415"/>
        <dbReference type="ChEBI" id="CHEBI:74417"/>
        <dbReference type="EC" id="2.8.4.3"/>
    </reaction>
</comment>
<protein>
    <recommendedName>
        <fullName evidence="8 9">tRNA-2-methylthio-N(6)-dimethylallyladenosine synthase</fullName>
        <ecNumber evidence="8 9">2.8.4.3</ecNumber>
    </recommendedName>
    <alternativeName>
        <fullName evidence="9">(Dimethylallyl)adenosine tRNA methylthiotransferase MiaB</fullName>
    </alternativeName>
    <alternativeName>
        <fullName evidence="9">tRNA-i(6)A37 methylthiotransferase</fullName>
    </alternativeName>
</protein>
<dbReference type="InterPro" id="IPR006463">
    <property type="entry name" value="MiaB_methiolase"/>
</dbReference>
<dbReference type="HAMAP" id="MF_01864">
    <property type="entry name" value="tRNA_metthiotr_MiaB"/>
    <property type="match status" value="1"/>
</dbReference>
<dbReference type="EC" id="2.8.4.3" evidence="8 9"/>
<dbReference type="NCBIfam" id="TIGR00089">
    <property type="entry name" value="MiaB/RimO family radical SAM methylthiotransferase"/>
    <property type="match status" value="1"/>
</dbReference>
<name>A0ABU9UCK9_9SPIR</name>
<comment type="subcellular location">
    <subcellularLocation>
        <location evidence="9">Cytoplasm</location>
    </subcellularLocation>
</comment>
<proteinExistence type="inferred from homology"/>
<evidence type="ECO:0000256" key="3">
    <source>
        <dbReference type="ARBA" id="ARBA00022679"/>
    </source>
</evidence>
<dbReference type="SFLD" id="SFLDF00273">
    <property type="entry name" value="(dimethylallyl)adenosine_tRNA"/>
    <property type="match status" value="1"/>
</dbReference>
<evidence type="ECO:0000256" key="7">
    <source>
        <dbReference type="ARBA" id="ARBA00023014"/>
    </source>
</evidence>
<dbReference type="SUPFAM" id="SSF102114">
    <property type="entry name" value="Radical SAM enzymes"/>
    <property type="match status" value="1"/>
</dbReference>
<evidence type="ECO:0000256" key="1">
    <source>
        <dbReference type="ARBA" id="ARBA00003234"/>
    </source>
</evidence>
<keyword evidence="2 9" id="KW-0004">4Fe-4S</keyword>
<dbReference type="PROSITE" id="PS01278">
    <property type="entry name" value="MTTASE_RADICAL"/>
    <property type="match status" value="1"/>
</dbReference>
<feature type="binding site" evidence="9">
    <location>
        <position position="47"/>
    </location>
    <ligand>
        <name>[4Fe-4S] cluster</name>
        <dbReference type="ChEBI" id="CHEBI:49883"/>
        <label>1</label>
    </ligand>
</feature>
<organism evidence="13 14">
    <name type="scientific">Rarispira pelagica</name>
    <dbReference type="NCBI Taxonomy" id="3141764"/>
    <lineage>
        <taxon>Bacteria</taxon>
        <taxon>Pseudomonadati</taxon>
        <taxon>Spirochaetota</taxon>
        <taxon>Spirochaetia</taxon>
        <taxon>Winmispirales</taxon>
        <taxon>Winmispiraceae</taxon>
        <taxon>Rarispira</taxon>
    </lineage>
</organism>
<feature type="domain" description="MTTase N-terminal" evidence="11">
    <location>
        <begin position="2"/>
        <end position="119"/>
    </location>
</feature>
<keyword evidence="5 9" id="KW-0479">Metal-binding</keyword>
<dbReference type="PANTHER" id="PTHR43020:SF2">
    <property type="entry name" value="MITOCHONDRIAL TRNA METHYLTHIOTRANSFERASE CDK5RAP1"/>
    <property type="match status" value="1"/>
</dbReference>
<dbReference type="PROSITE" id="PS51449">
    <property type="entry name" value="MTTASE_N"/>
    <property type="match status" value="1"/>
</dbReference>
<comment type="subunit">
    <text evidence="9">Monomer.</text>
</comment>
<evidence type="ECO:0000256" key="4">
    <source>
        <dbReference type="ARBA" id="ARBA00022691"/>
    </source>
</evidence>
<keyword evidence="14" id="KW-1185">Reference proteome</keyword>
<dbReference type="InterPro" id="IPR007197">
    <property type="entry name" value="rSAM"/>
</dbReference>
<keyword evidence="9" id="KW-0963">Cytoplasm</keyword>
<evidence type="ECO:0000256" key="9">
    <source>
        <dbReference type="HAMAP-Rule" id="MF_01864"/>
    </source>
</evidence>
<evidence type="ECO:0000256" key="8">
    <source>
        <dbReference type="ARBA" id="ARBA00033765"/>
    </source>
</evidence>
<feature type="binding site" evidence="9">
    <location>
        <position position="11"/>
    </location>
    <ligand>
        <name>[4Fe-4S] cluster</name>
        <dbReference type="ChEBI" id="CHEBI:49883"/>
        <label>1</label>
    </ligand>
</feature>
<evidence type="ECO:0000313" key="13">
    <source>
        <dbReference type="EMBL" id="MEM5947882.1"/>
    </source>
</evidence>
<sequence length="440" mass="50899">MQKYWIETYGCQMNKAESDAIIRQLKHAGWKEASGPEDADIAVINTCSVRETAEERIEGRLGFYGFLKSKRNSHLKLALMGCMAERLKEEIIERFPQVDVVVGTFNKKKFVELLTSNKEDLTLLHDFLLTEQDEYSFEKIHHSDSAYKAFVPIMHGCNNFCSYCIVPYVRGREISRNPSDIFKEIETLLNDGVKEITLLGQNVNSYRYTEGSKTLDFASLLNKICEKFPELPWLRFLTSHPKDLSQDIVDVMAENRAICRHIHLPVQHGSDDILKRMNRRYTSSHYMSLIYMLRKAMPDISITTDILIGFPGETEDDVEMTLSLMREAGFSDSYMYYYNPRKGTKAYEWEDTIPIEEKKHRLAKVIELQKELSYNWRKKKIGKRLGVLVESVSKKDARELLARTEQDEMLVFAGDKSKIGDFTTVEILSLEGNTFKAREV</sequence>
<dbReference type="Gene3D" id="3.40.50.12160">
    <property type="entry name" value="Methylthiotransferase, N-terminal domain"/>
    <property type="match status" value="1"/>
</dbReference>
<feature type="binding site" evidence="9">
    <location>
        <position position="157"/>
    </location>
    <ligand>
        <name>[4Fe-4S] cluster</name>
        <dbReference type="ChEBI" id="CHEBI:49883"/>
        <label>2</label>
        <note>4Fe-4S-S-AdoMet</note>
    </ligand>
</feature>
<dbReference type="PROSITE" id="PS50926">
    <property type="entry name" value="TRAM"/>
    <property type="match status" value="1"/>
</dbReference>
<dbReference type="SMART" id="SM00729">
    <property type="entry name" value="Elp3"/>
    <property type="match status" value="1"/>
</dbReference>
<dbReference type="InterPro" id="IPR005839">
    <property type="entry name" value="Methylthiotransferase"/>
</dbReference>
<dbReference type="InterPro" id="IPR023404">
    <property type="entry name" value="rSAM_horseshoe"/>
</dbReference>
<dbReference type="SFLD" id="SFLDS00029">
    <property type="entry name" value="Radical_SAM"/>
    <property type="match status" value="1"/>
</dbReference>
<feature type="domain" description="Radical SAM core" evidence="12">
    <location>
        <begin position="143"/>
        <end position="375"/>
    </location>
</feature>